<evidence type="ECO:0000313" key="3">
    <source>
        <dbReference type="Proteomes" id="UP000886829"/>
    </source>
</evidence>
<comment type="caution">
    <text evidence="2">The sequence shown here is derived from an EMBL/GenBank/DDBJ whole genome shotgun (WGS) entry which is preliminary data.</text>
</comment>
<evidence type="ECO:0000256" key="1">
    <source>
        <dbReference type="SAM" id="MobiDB-lite"/>
    </source>
</evidence>
<dbReference type="AlphaFoldDB" id="A0A9D1WEQ3"/>
<evidence type="ECO:0000313" key="2">
    <source>
        <dbReference type="EMBL" id="HIX57538.1"/>
    </source>
</evidence>
<feature type="compositionally biased region" description="Low complexity" evidence="1">
    <location>
        <begin position="84"/>
        <end position="94"/>
    </location>
</feature>
<reference evidence="2" key="2">
    <citation type="submission" date="2021-04" db="EMBL/GenBank/DDBJ databases">
        <authorList>
            <person name="Gilroy R."/>
        </authorList>
    </citation>
    <scope>NUCLEOTIDE SEQUENCE</scope>
    <source>
        <strain evidence="2">USASDec5-558</strain>
    </source>
</reference>
<organism evidence="2 3">
    <name type="scientific">Candidatus Anaerobiospirillum pullistercoris</name>
    <dbReference type="NCBI Taxonomy" id="2838452"/>
    <lineage>
        <taxon>Bacteria</taxon>
        <taxon>Pseudomonadati</taxon>
        <taxon>Pseudomonadota</taxon>
        <taxon>Gammaproteobacteria</taxon>
        <taxon>Aeromonadales</taxon>
        <taxon>Succinivibrionaceae</taxon>
        <taxon>Anaerobiospirillum</taxon>
    </lineage>
</organism>
<feature type="compositionally biased region" description="Low complexity" evidence="1">
    <location>
        <begin position="8"/>
        <end position="43"/>
    </location>
</feature>
<reference evidence="2" key="1">
    <citation type="journal article" date="2021" name="PeerJ">
        <title>Extensive microbial diversity within the chicken gut microbiome revealed by metagenomics and culture.</title>
        <authorList>
            <person name="Gilroy R."/>
            <person name="Ravi A."/>
            <person name="Getino M."/>
            <person name="Pursley I."/>
            <person name="Horton D.L."/>
            <person name="Alikhan N.F."/>
            <person name="Baker D."/>
            <person name="Gharbi K."/>
            <person name="Hall N."/>
            <person name="Watson M."/>
            <person name="Adriaenssens E.M."/>
            <person name="Foster-Nyarko E."/>
            <person name="Jarju S."/>
            <person name="Secka A."/>
            <person name="Antonio M."/>
            <person name="Oren A."/>
            <person name="Chaudhuri R.R."/>
            <person name="La Ragione R."/>
            <person name="Hildebrand F."/>
            <person name="Pallen M.J."/>
        </authorList>
    </citation>
    <scope>NUCLEOTIDE SEQUENCE</scope>
    <source>
        <strain evidence="2">USASDec5-558</strain>
    </source>
</reference>
<protein>
    <submittedName>
        <fullName evidence="2">Uncharacterized protein</fullName>
    </submittedName>
</protein>
<proteinExistence type="predicted"/>
<gene>
    <name evidence="2" type="ORF">H9850_08730</name>
</gene>
<dbReference type="Proteomes" id="UP000886829">
    <property type="component" value="Unassembled WGS sequence"/>
</dbReference>
<dbReference type="EMBL" id="DXEV01000170">
    <property type="protein sequence ID" value="HIX57538.1"/>
    <property type="molecule type" value="Genomic_DNA"/>
</dbReference>
<feature type="region of interest" description="Disordered" evidence="1">
    <location>
        <begin position="84"/>
        <end position="117"/>
    </location>
</feature>
<accession>A0A9D1WEQ3</accession>
<name>A0A9D1WEQ3_9GAMM</name>
<feature type="compositionally biased region" description="Low complexity" evidence="1">
    <location>
        <begin position="107"/>
        <end position="117"/>
    </location>
</feature>
<sequence length="556" mass="61468">MSANTSVAVPQRAQPAGAAPGATAHAQAAARPGQPLTPQQQAIMAQRRAAAVAAARQALAAGQPLTPQQKALLAQEQQRIAAQRAAAARQAGAPAGQGGQGAPRPAPNGQAAAAAPAPAAAAAGDPAANRCHLIARTPVFDAHRVVQMYRLRFSSGNKFITDRLLPQHVGPIIDDFFLKRSIVNFVGSKAKALIMMPVNPALIPLVKKGGGSRLVLQIPSYQEPSVQVVGFMSQIKRFGIRFAVDLMDVMKRGWLKGILHVEYICVNMSEQGAWQLAVFQKLKIKAPWLKLIAYGTDEATLLKMSLSYRADLVISTMSTSTMTFKQSPALLEPFQADIMSLVHELFLPKINYQIFKRYLSENRAILKIIIYHLHRFRKVELRSLGNLSDIYNYLLNHEPIPSFTVILIHGLLSHYTKCVQSSSMHVIDELYRRVLMHGYFTAHVVMRNPEATAEDRHFCFQTGVFSLLPEILLKTQEQLDQDRYLYAITKRINDTESLNCRTAKCLDDMESNNLDGVFAYAKAFKVPSSRLWAAYEEAIILANEFMISMQVVLNSR</sequence>
<feature type="region of interest" description="Disordered" evidence="1">
    <location>
        <begin position="1"/>
        <end position="43"/>
    </location>
</feature>